<dbReference type="InterPro" id="IPR029787">
    <property type="entry name" value="Nucleotide_cyclase"/>
</dbReference>
<dbReference type="PANTHER" id="PTHR43289:SF34">
    <property type="entry name" value="SERINE_THREONINE-PROTEIN KINASE YBDM-RELATED"/>
    <property type="match status" value="1"/>
</dbReference>
<dbReference type="GO" id="GO:0004016">
    <property type="term" value="F:adenylate cyclase activity"/>
    <property type="evidence" value="ECO:0007669"/>
    <property type="project" value="UniProtKB-ARBA"/>
</dbReference>
<accession>A0A839F3J5</accession>
<dbReference type="GO" id="GO:0005524">
    <property type="term" value="F:ATP binding"/>
    <property type="evidence" value="ECO:0007669"/>
    <property type="project" value="UniProtKB-UniRule"/>
</dbReference>
<protein>
    <submittedName>
        <fullName evidence="9">Serine/threonine-protein kinase</fullName>
        <ecNumber evidence="9">2.7.11.1</ecNumber>
    </submittedName>
</protein>
<dbReference type="InterPro" id="IPR000719">
    <property type="entry name" value="Prot_kinase_dom"/>
</dbReference>
<proteinExistence type="predicted"/>
<dbReference type="GO" id="GO:0009190">
    <property type="term" value="P:cyclic nucleotide biosynthetic process"/>
    <property type="evidence" value="ECO:0007669"/>
    <property type="project" value="InterPro"/>
</dbReference>
<dbReference type="SUPFAM" id="SSF55073">
    <property type="entry name" value="Nucleotide cyclase"/>
    <property type="match status" value="1"/>
</dbReference>
<dbReference type="SUPFAM" id="SSF48452">
    <property type="entry name" value="TPR-like"/>
    <property type="match status" value="2"/>
</dbReference>
<feature type="domain" description="Protein kinase" evidence="8">
    <location>
        <begin position="241"/>
        <end position="535"/>
    </location>
</feature>
<dbReference type="Pfam" id="PF00069">
    <property type="entry name" value="Pkinase"/>
    <property type="match status" value="1"/>
</dbReference>
<dbReference type="SUPFAM" id="SSF56112">
    <property type="entry name" value="Protein kinase-like (PK-like)"/>
    <property type="match status" value="1"/>
</dbReference>
<dbReference type="InterPro" id="IPR001054">
    <property type="entry name" value="A/G_cyclase"/>
</dbReference>
<dbReference type="InterPro" id="IPR019734">
    <property type="entry name" value="TPR_rpt"/>
</dbReference>
<dbReference type="AlphaFoldDB" id="A0A839F3J5"/>
<keyword evidence="5 6" id="KW-0067">ATP-binding</keyword>
<evidence type="ECO:0000313" key="9">
    <source>
        <dbReference type="EMBL" id="MBA8886771.1"/>
    </source>
</evidence>
<dbReference type="EC" id="2.7.11.1" evidence="9"/>
<dbReference type="PROSITE" id="PS00108">
    <property type="entry name" value="PROTEIN_KINASE_ST"/>
    <property type="match status" value="1"/>
</dbReference>
<dbReference type="Gene3D" id="3.30.70.1230">
    <property type="entry name" value="Nucleotide cyclase"/>
    <property type="match status" value="1"/>
</dbReference>
<comment type="subcellular location">
    <subcellularLocation>
        <location evidence="1">Membrane</location>
        <topology evidence="1">Single-pass membrane protein</topology>
    </subcellularLocation>
</comment>
<keyword evidence="2 9" id="KW-0808">Transferase</keyword>
<sequence>MPLQAPATYTADAAPGGRVSLLCVDLVDSTALIQALGDGRAGVVLARFADAARELFLARAGREIDHTDGFLVLFDDPVAALATALDLHARIAALARDHAIRLGARAGIHCGEAITRENSPDAVAHGAKPLEVEGLAKAICARVCSLAGADQTLLTHDAFEEAQYARRDAFGDPGHLRWLSHGLYTLKGVDDALLIHEVGREGHAPLAPPQDVEKARHLRDDNLLTGWRAGAGQEVPGRAGWMLERKLGEGGFGDAWLARHAASGEERVFKFCFQLGRLRSLQREVTLFRLLRGALGERSDIARIIDWRLDEAPYCIESEYYPAGDFATWAAAGGGLDAIALDTRIGLVAEVADALAAAHAVGVLHKDVKPGNVLVARGADGKPHARLADFGIATLSAGSRYRHGRGIVPTGMTAALALGESSRSTGTRMYMAPEQIEGREATTYADAYAVGVLLYQVACADFGKSLAPGWEGDVADPLLREDIAGLIAREPSARIGSLEQLAARLRALPQRRTQRAEAERRQARELKRRRRRRWLAPALALLSVLVLGLAWGIRRVSLEAQRANREAATARAVTGFLVDLFKQADPEHTRGEQLTVREAMDRGATNVQAKLAGQPDVQVPLLSAIGQVYLALGLFDQAQPLLKQALDADDAVLPRGSDERAELRLALQDTEDALGHYTRALELGDEALREAQALHGDESLAAARARIAIGNSYNGEHDAEPAVRNLEQAVATLAEIAPRGDDHAEALWKLAVSYIYLAREDDAMRVLEESLGMLREHPEGNQTSIAAVYETMAGVERNRGNFRAALTRLRAAQKIYLDLGLAEHTSYASDLFSIANAQSLLGEFEGARRDFAASLAIYRKAFGDQAYPSYALNLKALGGTLSNLGRFAEALPLLRESSAQYARLPNLAASNVPRMQGMIGLAEVGSGDVERGLADVRASVATLAAAVAAAPDDEDAIGNYVEAALTAADAEQLAGRADGAHRTCDDALARAQPLQQHALIYNRVRRAKLLLCVDRTVEAAPLLQQIDASGYHDRFLDRLRRQAGIATTTTPDAGSAID</sequence>
<keyword evidence="7" id="KW-0812">Transmembrane</keyword>
<evidence type="ECO:0000256" key="5">
    <source>
        <dbReference type="ARBA" id="ARBA00022840"/>
    </source>
</evidence>
<gene>
    <name evidence="9" type="ORF">FHW12_000962</name>
</gene>
<dbReference type="Proteomes" id="UP000550401">
    <property type="component" value="Unassembled WGS sequence"/>
</dbReference>
<dbReference type="Gene3D" id="1.25.40.10">
    <property type="entry name" value="Tetratricopeptide repeat domain"/>
    <property type="match status" value="2"/>
</dbReference>
<dbReference type="Pfam" id="PF13176">
    <property type="entry name" value="TPR_7"/>
    <property type="match status" value="1"/>
</dbReference>
<feature type="binding site" evidence="6">
    <location>
        <position position="270"/>
    </location>
    <ligand>
        <name>ATP</name>
        <dbReference type="ChEBI" id="CHEBI:30616"/>
    </ligand>
</feature>
<dbReference type="GO" id="GO:0035556">
    <property type="term" value="P:intracellular signal transduction"/>
    <property type="evidence" value="ECO:0007669"/>
    <property type="project" value="InterPro"/>
</dbReference>
<evidence type="ECO:0000256" key="2">
    <source>
        <dbReference type="ARBA" id="ARBA00022679"/>
    </source>
</evidence>
<name>A0A839F3J5_9GAMM</name>
<dbReference type="SMART" id="SM00028">
    <property type="entry name" value="TPR"/>
    <property type="match status" value="5"/>
</dbReference>
<evidence type="ECO:0000259" key="8">
    <source>
        <dbReference type="PROSITE" id="PS50011"/>
    </source>
</evidence>
<dbReference type="RefSeq" id="WP_182529821.1">
    <property type="nucleotide sequence ID" value="NZ_JACGXL010000001.1"/>
</dbReference>
<dbReference type="InterPro" id="IPR011990">
    <property type="entry name" value="TPR-like_helical_dom_sf"/>
</dbReference>
<evidence type="ECO:0000256" key="7">
    <source>
        <dbReference type="SAM" id="Phobius"/>
    </source>
</evidence>
<dbReference type="PROSITE" id="PS50011">
    <property type="entry name" value="PROTEIN_KINASE_DOM"/>
    <property type="match status" value="1"/>
</dbReference>
<evidence type="ECO:0000256" key="6">
    <source>
        <dbReference type="PROSITE-ProRule" id="PRU10141"/>
    </source>
</evidence>
<dbReference type="InterPro" id="IPR011009">
    <property type="entry name" value="Kinase-like_dom_sf"/>
</dbReference>
<evidence type="ECO:0000256" key="3">
    <source>
        <dbReference type="ARBA" id="ARBA00022741"/>
    </source>
</evidence>
<dbReference type="EMBL" id="JACGXL010000001">
    <property type="protein sequence ID" value="MBA8886771.1"/>
    <property type="molecule type" value="Genomic_DNA"/>
</dbReference>
<keyword evidence="7" id="KW-1133">Transmembrane helix</keyword>
<dbReference type="PANTHER" id="PTHR43289">
    <property type="entry name" value="MITOGEN-ACTIVATED PROTEIN KINASE KINASE KINASE 20-RELATED"/>
    <property type="match status" value="1"/>
</dbReference>
<keyword evidence="3 6" id="KW-0547">Nucleotide-binding</keyword>
<keyword evidence="7" id="KW-0472">Membrane</keyword>
<evidence type="ECO:0000256" key="4">
    <source>
        <dbReference type="ARBA" id="ARBA00022777"/>
    </source>
</evidence>
<dbReference type="InterPro" id="IPR017441">
    <property type="entry name" value="Protein_kinase_ATP_BS"/>
</dbReference>
<reference evidence="9 10" key="1">
    <citation type="submission" date="2020-07" db="EMBL/GenBank/DDBJ databases">
        <title>Genomic Encyclopedia of Type Strains, Phase IV (KMG-V): Genome sequencing to study the core and pangenomes of soil and plant-associated prokaryotes.</title>
        <authorList>
            <person name="Whitman W."/>
        </authorList>
    </citation>
    <scope>NUCLEOTIDE SEQUENCE [LARGE SCALE GENOMIC DNA]</scope>
    <source>
        <strain evidence="9 10">RH2WT43</strain>
    </source>
</reference>
<dbReference type="SMART" id="SM00220">
    <property type="entry name" value="S_TKc"/>
    <property type="match status" value="1"/>
</dbReference>
<dbReference type="InterPro" id="IPR008271">
    <property type="entry name" value="Ser/Thr_kinase_AS"/>
</dbReference>
<feature type="transmembrane region" description="Helical" evidence="7">
    <location>
        <begin position="534"/>
        <end position="553"/>
    </location>
</feature>
<keyword evidence="4 9" id="KW-0418">Kinase</keyword>
<evidence type="ECO:0000256" key="1">
    <source>
        <dbReference type="ARBA" id="ARBA00004167"/>
    </source>
</evidence>
<dbReference type="PROSITE" id="PS00107">
    <property type="entry name" value="PROTEIN_KINASE_ATP"/>
    <property type="match status" value="1"/>
</dbReference>
<comment type="caution">
    <text evidence="9">The sequence shown here is derived from an EMBL/GenBank/DDBJ whole genome shotgun (WGS) entry which is preliminary data.</text>
</comment>
<dbReference type="GO" id="GO:0016020">
    <property type="term" value="C:membrane"/>
    <property type="evidence" value="ECO:0007669"/>
    <property type="project" value="UniProtKB-SubCell"/>
</dbReference>
<keyword evidence="10" id="KW-1185">Reference proteome</keyword>
<dbReference type="Gene3D" id="1.10.510.10">
    <property type="entry name" value="Transferase(Phosphotransferase) domain 1"/>
    <property type="match status" value="1"/>
</dbReference>
<organism evidence="9 10">
    <name type="scientific">Dokdonella fugitiva</name>
    <dbReference type="NCBI Taxonomy" id="328517"/>
    <lineage>
        <taxon>Bacteria</taxon>
        <taxon>Pseudomonadati</taxon>
        <taxon>Pseudomonadota</taxon>
        <taxon>Gammaproteobacteria</taxon>
        <taxon>Lysobacterales</taxon>
        <taxon>Rhodanobacteraceae</taxon>
        <taxon>Dokdonella</taxon>
    </lineage>
</organism>
<dbReference type="GO" id="GO:0004674">
    <property type="term" value="F:protein serine/threonine kinase activity"/>
    <property type="evidence" value="ECO:0007669"/>
    <property type="project" value="UniProtKB-EC"/>
</dbReference>
<dbReference type="CDD" id="cd07302">
    <property type="entry name" value="CHD"/>
    <property type="match status" value="1"/>
</dbReference>
<evidence type="ECO:0000313" key="10">
    <source>
        <dbReference type="Proteomes" id="UP000550401"/>
    </source>
</evidence>